<accession>A0AAW0E5H8</accession>
<dbReference type="Proteomes" id="UP001383192">
    <property type="component" value="Unassembled WGS sequence"/>
</dbReference>
<dbReference type="PANTHER" id="PTHR35192:SF2">
    <property type="entry name" value="APPLE DOMAIN-CONTAINING PROTEIN"/>
    <property type="match status" value="1"/>
</dbReference>
<keyword evidence="4" id="KW-1185">Reference proteome</keyword>
<feature type="domain" description="Protein CPL1-like" evidence="2">
    <location>
        <begin position="231"/>
        <end position="273"/>
    </location>
</feature>
<evidence type="ECO:0000313" key="3">
    <source>
        <dbReference type="EMBL" id="KAK7058953.1"/>
    </source>
</evidence>
<reference evidence="3 4" key="1">
    <citation type="submission" date="2024-01" db="EMBL/GenBank/DDBJ databases">
        <title>A draft genome for a cacao thread blight-causing isolate of Paramarasmius palmivorus.</title>
        <authorList>
            <person name="Baruah I.K."/>
            <person name="Bukari Y."/>
            <person name="Amoako-Attah I."/>
            <person name="Meinhardt L.W."/>
            <person name="Bailey B.A."/>
            <person name="Cohen S.P."/>
        </authorList>
    </citation>
    <scope>NUCLEOTIDE SEQUENCE [LARGE SCALE GENOMIC DNA]</scope>
    <source>
        <strain evidence="3 4">GH-12</strain>
    </source>
</reference>
<dbReference type="Pfam" id="PF21671">
    <property type="entry name" value="CPL1-like"/>
    <property type="match status" value="1"/>
</dbReference>
<dbReference type="EMBL" id="JAYKXP010000004">
    <property type="protein sequence ID" value="KAK7058953.1"/>
    <property type="molecule type" value="Genomic_DNA"/>
</dbReference>
<dbReference type="PROSITE" id="PS51257">
    <property type="entry name" value="PROKAR_LIPOPROTEIN"/>
    <property type="match status" value="1"/>
</dbReference>
<dbReference type="PANTHER" id="PTHR35192">
    <property type="entry name" value="PROTEIN, PUTATIVE-RELATED"/>
    <property type="match status" value="1"/>
</dbReference>
<protein>
    <recommendedName>
        <fullName evidence="2">Protein CPL1-like domain-containing protein</fullName>
    </recommendedName>
</protein>
<dbReference type="AlphaFoldDB" id="A0AAW0E5H8"/>
<evidence type="ECO:0000256" key="1">
    <source>
        <dbReference type="SAM" id="MobiDB-lite"/>
    </source>
</evidence>
<name>A0AAW0E5H8_9AGAR</name>
<feature type="region of interest" description="Disordered" evidence="1">
    <location>
        <begin position="181"/>
        <end position="209"/>
    </location>
</feature>
<organism evidence="3 4">
    <name type="scientific">Paramarasmius palmivorus</name>
    <dbReference type="NCBI Taxonomy" id="297713"/>
    <lineage>
        <taxon>Eukaryota</taxon>
        <taxon>Fungi</taxon>
        <taxon>Dikarya</taxon>
        <taxon>Basidiomycota</taxon>
        <taxon>Agaricomycotina</taxon>
        <taxon>Agaricomycetes</taxon>
        <taxon>Agaricomycetidae</taxon>
        <taxon>Agaricales</taxon>
        <taxon>Marasmiineae</taxon>
        <taxon>Marasmiaceae</taxon>
        <taxon>Paramarasmius</taxon>
    </lineage>
</organism>
<dbReference type="InterPro" id="IPR048661">
    <property type="entry name" value="CPL1-like"/>
</dbReference>
<proteinExistence type="predicted"/>
<dbReference type="InterPro" id="IPR038955">
    <property type="entry name" value="PriA/CPL1_fungi"/>
</dbReference>
<gene>
    <name evidence="3" type="ORF">VNI00_001577</name>
</gene>
<comment type="caution">
    <text evidence="3">The sequence shown here is derived from an EMBL/GenBank/DDBJ whole genome shotgun (WGS) entry which is preliminary data.</text>
</comment>
<sequence>MIRRCLNSLLPIWDAGTVPINLGAALACPANFEEAHRLMSMGALFSVKRVADANPIPAAKSRTVRLNMTVFTQVLALAAATIAIIPSASAFQSSANSCQGNEFWYEAKEICLPYGVTNITAPPPNRDCPPAGFYWAKNLGCCVPKYPISTDPSNPPPQCKVGWEWYPALHVCLPFTPDRTSNNPTPSSHPSGVPSSVPSGTSHRRKREVKRKVTLCPKGLDACPVGLSGDYECLNLMDELESCGGCASMGDGQDCTAIKGAWNVGCEHGRCAAASLATNVRLMALPASESDVIVLHPDI</sequence>
<evidence type="ECO:0000259" key="2">
    <source>
        <dbReference type="Pfam" id="PF21671"/>
    </source>
</evidence>
<feature type="compositionally biased region" description="Low complexity" evidence="1">
    <location>
        <begin position="181"/>
        <end position="201"/>
    </location>
</feature>
<evidence type="ECO:0000313" key="4">
    <source>
        <dbReference type="Proteomes" id="UP001383192"/>
    </source>
</evidence>